<keyword evidence="9 11" id="KW-0472">Membrane</keyword>
<keyword evidence="8 11" id="KW-1133">Transmembrane helix</keyword>
<sequence length="255" mass="27023">MLGAAERFIADDIAPATFPSDAPHLLPRTRLDEVTATAGPRYGERRSINLPAVLLIILVHGILIFVLMQARQHAQRVRETRLSVVNLMPPPPPPADDTPPPPPSAPQVVAPPPLVHVPTPPVPIATTPEPTPVRAPVAPVIGPATATVVSSAPAAPSTVQGGDLATQMVSGKPPRYPIESRRKREQGTVLLALTLGIDGAVESLTIAQSSGFSRLDAAARDAVRTWRWKPTIRDGQPVKVKGVVEIPFVLRTEGA</sequence>
<evidence type="ECO:0000256" key="6">
    <source>
        <dbReference type="ARBA" id="ARBA00022692"/>
    </source>
</evidence>
<accession>A0ABT0DUN4</accession>
<dbReference type="Gene3D" id="3.30.1150.10">
    <property type="match status" value="1"/>
</dbReference>
<evidence type="ECO:0000313" key="14">
    <source>
        <dbReference type="Proteomes" id="UP001203512"/>
    </source>
</evidence>
<evidence type="ECO:0000256" key="3">
    <source>
        <dbReference type="ARBA" id="ARBA00022448"/>
    </source>
</evidence>
<evidence type="ECO:0000256" key="10">
    <source>
        <dbReference type="SAM" id="MobiDB-lite"/>
    </source>
</evidence>
<dbReference type="RefSeq" id="WP_247230363.1">
    <property type="nucleotide sequence ID" value="NZ_JALKHS010000006.1"/>
</dbReference>
<evidence type="ECO:0000256" key="2">
    <source>
        <dbReference type="ARBA" id="ARBA00006555"/>
    </source>
</evidence>
<keyword evidence="14" id="KW-1185">Reference proteome</keyword>
<keyword evidence="4" id="KW-1003">Cell membrane</keyword>
<keyword evidence="7" id="KW-0653">Protein transport</keyword>
<dbReference type="PANTHER" id="PTHR33446">
    <property type="entry name" value="PROTEIN TONB-RELATED"/>
    <property type="match status" value="1"/>
</dbReference>
<dbReference type="EMBL" id="JALKHS010000006">
    <property type="protein sequence ID" value="MCK0530759.1"/>
    <property type="molecule type" value="Genomic_DNA"/>
</dbReference>
<evidence type="ECO:0000256" key="8">
    <source>
        <dbReference type="ARBA" id="ARBA00022989"/>
    </source>
</evidence>
<evidence type="ECO:0000259" key="12">
    <source>
        <dbReference type="PROSITE" id="PS52015"/>
    </source>
</evidence>
<protein>
    <submittedName>
        <fullName evidence="13">Energy transducer TonB</fullName>
    </submittedName>
</protein>
<evidence type="ECO:0000256" key="9">
    <source>
        <dbReference type="ARBA" id="ARBA00023136"/>
    </source>
</evidence>
<dbReference type="PROSITE" id="PS52015">
    <property type="entry name" value="TONB_CTD"/>
    <property type="match status" value="1"/>
</dbReference>
<organism evidence="13 14">
    <name type="scientific">Sphingobium agri</name>
    <dbReference type="NCBI Taxonomy" id="2933566"/>
    <lineage>
        <taxon>Bacteria</taxon>
        <taxon>Pseudomonadati</taxon>
        <taxon>Pseudomonadota</taxon>
        <taxon>Alphaproteobacteria</taxon>
        <taxon>Sphingomonadales</taxon>
        <taxon>Sphingomonadaceae</taxon>
        <taxon>Sphingobium</taxon>
    </lineage>
</organism>
<evidence type="ECO:0000256" key="1">
    <source>
        <dbReference type="ARBA" id="ARBA00004383"/>
    </source>
</evidence>
<dbReference type="Proteomes" id="UP001203512">
    <property type="component" value="Unassembled WGS sequence"/>
</dbReference>
<feature type="compositionally biased region" description="Pro residues" evidence="10">
    <location>
        <begin position="88"/>
        <end position="107"/>
    </location>
</feature>
<reference evidence="13 14" key="1">
    <citation type="submission" date="2022-04" db="EMBL/GenBank/DDBJ databases">
        <authorList>
            <person name="Huq M.A."/>
        </authorList>
    </citation>
    <scope>NUCLEOTIDE SEQUENCE [LARGE SCALE GENOMIC DNA]</scope>
    <source>
        <strain evidence="13 14">MAH-33</strain>
    </source>
</reference>
<evidence type="ECO:0000256" key="7">
    <source>
        <dbReference type="ARBA" id="ARBA00022927"/>
    </source>
</evidence>
<keyword evidence="3" id="KW-0813">Transport</keyword>
<dbReference type="InterPro" id="IPR037682">
    <property type="entry name" value="TonB_C"/>
</dbReference>
<feature type="domain" description="TonB C-terminal" evidence="12">
    <location>
        <begin position="161"/>
        <end position="255"/>
    </location>
</feature>
<dbReference type="NCBIfam" id="TIGR01352">
    <property type="entry name" value="tonB_Cterm"/>
    <property type="match status" value="1"/>
</dbReference>
<evidence type="ECO:0000256" key="11">
    <source>
        <dbReference type="SAM" id="Phobius"/>
    </source>
</evidence>
<proteinExistence type="inferred from homology"/>
<feature type="transmembrane region" description="Helical" evidence="11">
    <location>
        <begin position="48"/>
        <end position="68"/>
    </location>
</feature>
<feature type="region of interest" description="Disordered" evidence="10">
    <location>
        <begin position="87"/>
        <end position="107"/>
    </location>
</feature>
<dbReference type="SUPFAM" id="SSF74653">
    <property type="entry name" value="TolA/TonB C-terminal domain"/>
    <property type="match status" value="1"/>
</dbReference>
<dbReference type="Pfam" id="PF03544">
    <property type="entry name" value="TonB_C"/>
    <property type="match status" value="1"/>
</dbReference>
<keyword evidence="6 11" id="KW-0812">Transmembrane</keyword>
<name>A0ABT0DUN4_9SPHN</name>
<comment type="caution">
    <text evidence="13">The sequence shown here is derived from an EMBL/GenBank/DDBJ whole genome shotgun (WGS) entry which is preliminary data.</text>
</comment>
<comment type="subcellular location">
    <subcellularLocation>
        <location evidence="1">Cell inner membrane</location>
        <topology evidence="1">Single-pass membrane protein</topology>
        <orientation evidence="1">Periplasmic side</orientation>
    </subcellularLocation>
</comment>
<evidence type="ECO:0000256" key="4">
    <source>
        <dbReference type="ARBA" id="ARBA00022475"/>
    </source>
</evidence>
<dbReference type="PANTHER" id="PTHR33446:SF2">
    <property type="entry name" value="PROTEIN TONB"/>
    <property type="match status" value="1"/>
</dbReference>
<keyword evidence="5" id="KW-0997">Cell inner membrane</keyword>
<evidence type="ECO:0000256" key="5">
    <source>
        <dbReference type="ARBA" id="ARBA00022519"/>
    </source>
</evidence>
<dbReference type="InterPro" id="IPR051045">
    <property type="entry name" value="TonB-dependent_transducer"/>
</dbReference>
<evidence type="ECO:0000313" key="13">
    <source>
        <dbReference type="EMBL" id="MCK0530759.1"/>
    </source>
</evidence>
<gene>
    <name evidence="13" type="ORF">MU848_04070</name>
</gene>
<comment type="similarity">
    <text evidence="2">Belongs to the TonB family.</text>
</comment>
<dbReference type="InterPro" id="IPR006260">
    <property type="entry name" value="TonB/TolA_C"/>
</dbReference>